<reference evidence="2" key="1">
    <citation type="submission" date="2008-05" db="EMBL/GenBank/DDBJ databases">
        <title>Genetic element carrying erm(TR)in Streptococcus pyogenes.</title>
        <authorList>
            <person name="Bacciaglia A."/>
            <person name="Brenciani A."/>
            <person name="Varaldo P.E."/>
            <person name="Giovanetti E."/>
        </authorList>
    </citation>
    <scope>NUCLEOTIDE SEQUENCE</scope>
    <source>
        <strain evidence="2">C1</strain>
    </source>
</reference>
<evidence type="ECO:0000313" key="2">
    <source>
        <dbReference type="EMBL" id="CAQ56296.1"/>
    </source>
</evidence>
<dbReference type="EMBL" id="FR691054">
    <property type="protein sequence ID" value="CBX19880.1"/>
    <property type="molecule type" value="Genomic_DNA"/>
</dbReference>
<reference evidence="3" key="2">
    <citation type="journal article" date="2011" name="Antimicrob. Agents Chemother.">
        <title>Two distinct genetic elements are responsible for erm(TR)-mediated erythromycin resistance in tetracycline-susceptible and tetracycline-resistant strains of Streptococcus pyogenes.</title>
        <authorList>
            <person name="Brenciani A."/>
            <person name="Tiberi E."/>
            <person name="Bacciaglia A."/>
            <person name="Petrelli D."/>
            <person name="Varaldo P.E."/>
            <person name="Giovanetti E."/>
        </authorList>
    </citation>
    <scope>NUCLEOTIDE SEQUENCE</scope>
    <source>
        <strain evidence="3">C1</strain>
    </source>
</reference>
<proteinExistence type="predicted"/>
<organism evidence="2">
    <name type="scientific">Streptococcus pyogenes</name>
    <dbReference type="NCBI Taxonomy" id="1314"/>
    <lineage>
        <taxon>Bacteria</taxon>
        <taxon>Bacillati</taxon>
        <taxon>Bacillota</taxon>
        <taxon>Bacilli</taxon>
        <taxon>Lactobacillales</taxon>
        <taxon>Streptococcaceae</taxon>
        <taxon>Streptococcus</taxon>
    </lineage>
</organism>
<dbReference type="EMBL" id="FM162351">
    <property type="protein sequence ID" value="CAQ56296.1"/>
    <property type="molecule type" value="Genomic_DNA"/>
</dbReference>
<name>B7UEN5_STRPY</name>
<dbReference type="PANTHER" id="PTHR35810:SF1">
    <property type="entry name" value="CYTOPLASMIC PROTEIN"/>
    <property type="match status" value="1"/>
</dbReference>
<dbReference type="PIRSF" id="PIRSF015268">
    <property type="entry name" value="Virulence_RhuM"/>
    <property type="match status" value="1"/>
</dbReference>
<accession>B7UEN5</accession>
<dbReference type="InterPro" id="IPR011204">
    <property type="entry name" value="Virulence_RhuM-like"/>
</dbReference>
<dbReference type="AlphaFoldDB" id="B7UEN5"/>
<evidence type="ECO:0000256" key="1">
    <source>
        <dbReference type="SAM" id="MobiDB-lite"/>
    </source>
</evidence>
<dbReference type="Pfam" id="PF13310">
    <property type="entry name" value="Virulence_RhuM"/>
    <property type="match status" value="1"/>
</dbReference>
<dbReference type="PANTHER" id="PTHR35810">
    <property type="entry name" value="CYTOPLASMIC PROTEIN-RELATED"/>
    <property type="match status" value="1"/>
</dbReference>
<protein>
    <submittedName>
        <fullName evidence="2">RhuM</fullName>
    </submittedName>
</protein>
<sequence>MEGIMSREMDKNKDENQEKKELQIRSSAAEYLTFIAANGDDQEAIEIRYEDENIWLTQKMMATLYDVSTAAINQHLKKIFDDNELQEESTIKNFLIVQKEGSRNVSRETKHYNLQAIIAVGFKVNNERAVQFRKWANQIVKDFTIKGWAMDDERLKNSGTKLTKDYFEKLLVKIREIRLSERRFYQKITDIYATSLDYDPSAKATKRFFAAIQNKLHYAIHGKTAAELIVDRANHKTKNMGLTTWEGSPNSKIHKYDVVVAKNYLNEEELNQMQRIVSSYLDMAELQAERHIPMTMEDWEKRLNGFLQLWDKEILNDAGKVSAALAKKHAESEFEKYRIIQDRLYKSDFDKFLELEDNTKDLEK</sequence>
<gene>
    <name evidence="3" type="primary">ORF34</name>
</gene>
<feature type="region of interest" description="Disordered" evidence="1">
    <location>
        <begin position="1"/>
        <end position="22"/>
    </location>
</feature>
<evidence type="ECO:0000313" key="3">
    <source>
        <dbReference type="EMBL" id="CBX19880.1"/>
    </source>
</evidence>